<sequence>MMIGLDVIPHTLVPISLFSFSTKIDRSLIRPKNKVFLSSKESIKRKPETHTVRIRSSFERIMDVGDE</sequence>
<proteinExistence type="predicted"/>
<dbReference type="EMBL" id="PSQE01000002">
    <property type="protein sequence ID" value="RHN76468.1"/>
    <property type="molecule type" value="Genomic_DNA"/>
</dbReference>
<gene>
    <name evidence="1" type="ORF">MtrunA17_Chr2g0332481</name>
</gene>
<dbReference type="Proteomes" id="UP000265566">
    <property type="component" value="Chromosome 2"/>
</dbReference>
<organism evidence="1">
    <name type="scientific">Medicago truncatula</name>
    <name type="common">Barrel medic</name>
    <name type="synonym">Medicago tribuloides</name>
    <dbReference type="NCBI Taxonomy" id="3880"/>
    <lineage>
        <taxon>Eukaryota</taxon>
        <taxon>Viridiplantae</taxon>
        <taxon>Streptophyta</taxon>
        <taxon>Embryophyta</taxon>
        <taxon>Tracheophyta</taxon>
        <taxon>Spermatophyta</taxon>
        <taxon>Magnoliopsida</taxon>
        <taxon>eudicotyledons</taxon>
        <taxon>Gunneridae</taxon>
        <taxon>Pentapetalae</taxon>
        <taxon>rosids</taxon>
        <taxon>fabids</taxon>
        <taxon>Fabales</taxon>
        <taxon>Fabaceae</taxon>
        <taxon>Papilionoideae</taxon>
        <taxon>50 kb inversion clade</taxon>
        <taxon>NPAAA clade</taxon>
        <taxon>Hologalegina</taxon>
        <taxon>IRL clade</taxon>
        <taxon>Trifolieae</taxon>
        <taxon>Medicago</taxon>
    </lineage>
</organism>
<reference evidence="1" key="1">
    <citation type="journal article" date="2018" name="Nat. Plants">
        <title>Whole-genome landscape of Medicago truncatula symbiotic genes.</title>
        <authorList>
            <person name="Pecrix Y."/>
            <person name="Gamas P."/>
            <person name="Carrere S."/>
        </authorList>
    </citation>
    <scope>NUCLEOTIDE SEQUENCE</scope>
    <source>
        <tissue evidence="1">Leaves</tissue>
    </source>
</reference>
<evidence type="ECO:0000313" key="1">
    <source>
        <dbReference type="EMBL" id="RHN76468.1"/>
    </source>
</evidence>
<name>A0A396JJH1_MEDTR</name>
<protein>
    <submittedName>
        <fullName evidence="1">Uncharacterized protein</fullName>
    </submittedName>
</protein>
<dbReference type="AlphaFoldDB" id="A0A396JJH1"/>
<dbReference type="Gramene" id="rna12800">
    <property type="protein sequence ID" value="RHN76468.1"/>
    <property type="gene ID" value="gene12800"/>
</dbReference>
<comment type="caution">
    <text evidence="1">The sequence shown here is derived from an EMBL/GenBank/DDBJ whole genome shotgun (WGS) entry which is preliminary data.</text>
</comment>
<accession>A0A396JJH1</accession>